<evidence type="ECO:0000256" key="1">
    <source>
        <dbReference type="SAM" id="MobiDB-lite"/>
    </source>
</evidence>
<organism evidence="2 3">
    <name type="scientific">Corallococcus aberystwythensis</name>
    <dbReference type="NCBI Taxonomy" id="2316722"/>
    <lineage>
        <taxon>Bacteria</taxon>
        <taxon>Pseudomonadati</taxon>
        <taxon>Myxococcota</taxon>
        <taxon>Myxococcia</taxon>
        <taxon>Myxococcales</taxon>
        <taxon>Cystobacterineae</taxon>
        <taxon>Myxococcaceae</taxon>
        <taxon>Corallococcus</taxon>
    </lineage>
</organism>
<feature type="compositionally biased region" description="Basic residues" evidence="1">
    <location>
        <begin position="1"/>
        <end position="21"/>
    </location>
</feature>
<sequence>MPTRQRRRSSRPNVPKRRRALPRQPRPGTTNPPLRDGSPCWFPPLRSPRSRRRRPLRKWSSRRRTRPHSARPHRQPPPLPSATPLASRR</sequence>
<evidence type="ECO:0000313" key="2">
    <source>
        <dbReference type="EMBL" id="RKH54811.1"/>
    </source>
</evidence>
<gene>
    <name evidence="2" type="ORF">D7W81_37635</name>
</gene>
<feature type="region of interest" description="Disordered" evidence="1">
    <location>
        <begin position="1"/>
        <end position="89"/>
    </location>
</feature>
<dbReference type="EMBL" id="RAWK01000365">
    <property type="protein sequence ID" value="RKH54811.1"/>
    <property type="molecule type" value="Genomic_DNA"/>
</dbReference>
<evidence type="ECO:0000313" key="3">
    <source>
        <dbReference type="Proteomes" id="UP000267003"/>
    </source>
</evidence>
<name>A0A3A8PJJ3_9BACT</name>
<dbReference type="AlphaFoldDB" id="A0A3A8PJJ3"/>
<reference evidence="3" key="1">
    <citation type="submission" date="2018-09" db="EMBL/GenBank/DDBJ databases">
        <authorList>
            <person name="Livingstone P.G."/>
            <person name="Whitworth D.E."/>
        </authorList>
    </citation>
    <scope>NUCLEOTIDE SEQUENCE [LARGE SCALE GENOMIC DNA]</scope>
    <source>
        <strain evidence="3">AB050A</strain>
    </source>
</reference>
<dbReference type="Proteomes" id="UP000267003">
    <property type="component" value="Unassembled WGS sequence"/>
</dbReference>
<comment type="caution">
    <text evidence="2">The sequence shown here is derived from an EMBL/GenBank/DDBJ whole genome shotgun (WGS) entry which is preliminary data.</text>
</comment>
<accession>A0A3A8PJJ3</accession>
<feature type="compositionally biased region" description="Basic residues" evidence="1">
    <location>
        <begin position="48"/>
        <end position="74"/>
    </location>
</feature>
<protein>
    <submittedName>
        <fullName evidence="2">Uncharacterized protein</fullName>
    </submittedName>
</protein>
<keyword evidence="3" id="KW-1185">Reference proteome</keyword>
<proteinExistence type="predicted"/>